<name>A0A1A7RC72_9GAMM</name>
<comment type="cofactor">
    <cofactor evidence="2">
        <name>Cu cation</name>
        <dbReference type="ChEBI" id="CHEBI:23378"/>
    </cofactor>
    <text evidence="2">Binds 1 copper ion per subunit.</text>
</comment>
<reference evidence="5" key="1">
    <citation type="submission" date="2016-06" db="EMBL/GenBank/DDBJ databases">
        <authorList>
            <person name="Radolfova-Krizova L."/>
            <person name="Nemec A."/>
        </authorList>
    </citation>
    <scope>NUCLEOTIDE SEQUENCE [LARGE SCALE GENOMIC DNA]</scope>
    <source>
        <strain evidence="5">ANC 4275</strain>
    </source>
</reference>
<dbReference type="RefSeq" id="WP_067762963.1">
    <property type="nucleotide sequence ID" value="NZ_LZDS01000012.1"/>
</dbReference>
<evidence type="ECO:0000256" key="2">
    <source>
        <dbReference type="RuleBase" id="RU000393"/>
    </source>
</evidence>
<evidence type="ECO:0000256" key="1">
    <source>
        <dbReference type="ARBA" id="ARBA00010457"/>
    </source>
</evidence>
<dbReference type="EC" id="1.15.1.1" evidence="2"/>
<dbReference type="InterPro" id="IPR001424">
    <property type="entry name" value="SOD_Cu_Zn_dom"/>
</dbReference>
<dbReference type="AlphaFoldDB" id="A0A1A7RC72"/>
<dbReference type="PROSITE" id="PS00087">
    <property type="entry name" value="SOD_CU_ZN_1"/>
    <property type="match status" value="1"/>
</dbReference>
<dbReference type="NCBIfam" id="NF007628">
    <property type="entry name" value="PRK10290.1"/>
    <property type="match status" value="1"/>
</dbReference>
<dbReference type="InterPro" id="IPR024134">
    <property type="entry name" value="SOD_Cu/Zn_/chaperone"/>
</dbReference>
<evidence type="ECO:0000313" key="4">
    <source>
        <dbReference type="EMBL" id="OBX29104.1"/>
    </source>
</evidence>
<dbReference type="InterPro" id="IPR018152">
    <property type="entry name" value="SOD_Cu/Zn_BS"/>
</dbReference>
<proteinExistence type="inferred from homology"/>
<dbReference type="SUPFAM" id="SSF49329">
    <property type="entry name" value="Cu,Zn superoxide dismutase-like"/>
    <property type="match status" value="1"/>
</dbReference>
<accession>A0A1A7RC72</accession>
<protein>
    <recommendedName>
        <fullName evidence="2">Superoxide dismutase [Cu-Zn]</fullName>
        <ecNumber evidence="2">1.15.1.1</ecNumber>
    </recommendedName>
</protein>
<organism evidence="4 5">
    <name type="scientific">Acinetobacter gandensis</name>
    <dbReference type="NCBI Taxonomy" id="1443941"/>
    <lineage>
        <taxon>Bacteria</taxon>
        <taxon>Pseudomonadati</taxon>
        <taxon>Pseudomonadota</taxon>
        <taxon>Gammaproteobacteria</taxon>
        <taxon>Moraxellales</taxon>
        <taxon>Moraxellaceae</taxon>
        <taxon>Acinetobacter</taxon>
    </lineage>
</organism>
<comment type="function">
    <text evidence="2">Destroys radicals which are normally produced within the cells and which are toxic to biological systems.</text>
</comment>
<evidence type="ECO:0000259" key="3">
    <source>
        <dbReference type="Pfam" id="PF00080"/>
    </source>
</evidence>
<dbReference type="OrthoDB" id="5431326at2"/>
<dbReference type="Pfam" id="PF00080">
    <property type="entry name" value="Sod_Cu"/>
    <property type="match status" value="1"/>
</dbReference>
<feature type="domain" description="Superoxide dismutase copper/zinc binding" evidence="3">
    <location>
        <begin position="50"/>
        <end position="181"/>
    </location>
</feature>
<dbReference type="InterPro" id="IPR036423">
    <property type="entry name" value="SOD-like_Cu/Zn_dom_sf"/>
</dbReference>
<dbReference type="GO" id="GO:0005507">
    <property type="term" value="F:copper ion binding"/>
    <property type="evidence" value="ECO:0007669"/>
    <property type="project" value="InterPro"/>
</dbReference>
<keyword evidence="2" id="KW-0862">Zinc</keyword>
<comment type="cofactor">
    <cofactor evidence="2">
        <name>Zn(2+)</name>
        <dbReference type="ChEBI" id="CHEBI:29105"/>
    </cofactor>
    <text evidence="2">Binds 1 zinc ion per subunit.</text>
</comment>
<keyword evidence="2" id="KW-0186">Copper</keyword>
<keyword evidence="2" id="KW-0560">Oxidoreductase</keyword>
<keyword evidence="2" id="KW-0479">Metal-binding</keyword>
<keyword evidence="5" id="KW-1185">Reference proteome</keyword>
<dbReference type="GO" id="GO:0004784">
    <property type="term" value="F:superoxide dismutase activity"/>
    <property type="evidence" value="ECO:0007669"/>
    <property type="project" value="UniProtKB-EC"/>
</dbReference>
<comment type="similarity">
    <text evidence="1 2">Belongs to the Cu-Zn superoxide dismutase family.</text>
</comment>
<gene>
    <name evidence="4" type="ORF">A9J31_02085</name>
</gene>
<comment type="catalytic activity">
    <reaction evidence="2">
        <text>2 superoxide + 2 H(+) = H2O2 + O2</text>
        <dbReference type="Rhea" id="RHEA:20696"/>
        <dbReference type="ChEBI" id="CHEBI:15378"/>
        <dbReference type="ChEBI" id="CHEBI:15379"/>
        <dbReference type="ChEBI" id="CHEBI:16240"/>
        <dbReference type="ChEBI" id="CHEBI:18421"/>
        <dbReference type="EC" id="1.15.1.1"/>
    </reaction>
</comment>
<dbReference type="EMBL" id="LZDS01000012">
    <property type="protein sequence ID" value="OBX29104.1"/>
    <property type="molecule type" value="Genomic_DNA"/>
</dbReference>
<dbReference type="PROSITE" id="PS00332">
    <property type="entry name" value="SOD_CU_ZN_2"/>
    <property type="match status" value="1"/>
</dbReference>
<dbReference type="Proteomes" id="UP000185753">
    <property type="component" value="Unassembled WGS sequence"/>
</dbReference>
<dbReference type="PROSITE" id="PS51257">
    <property type="entry name" value="PROKAR_LIPOPROTEIN"/>
    <property type="match status" value="1"/>
</dbReference>
<sequence length="182" mass="18336">MASFTRFGALAALSAAMFTGCTSTTPATSLNAKSVTVNAVSAQGIGQNIGQIQLLDSPAGLVIQTNLTQLPPGPHGFHIHEKGSCAPAEKDGKMGAALAAGGHFNPKAAPHHGTPITGHLGDLPILQVETNGTAKVSLIAPRLKLADVQGLAIMVHAGGDNYSDHPKPLGGGGDRIACGVIK</sequence>
<dbReference type="PANTHER" id="PTHR10003">
    <property type="entry name" value="SUPEROXIDE DISMUTASE CU-ZN -RELATED"/>
    <property type="match status" value="1"/>
</dbReference>
<comment type="caution">
    <text evidence="4">The sequence shown here is derived from an EMBL/GenBank/DDBJ whole genome shotgun (WGS) entry which is preliminary data.</text>
</comment>
<evidence type="ECO:0000313" key="5">
    <source>
        <dbReference type="Proteomes" id="UP000185753"/>
    </source>
</evidence>
<dbReference type="Gene3D" id="2.60.40.200">
    <property type="entry name" value="Superoxide dismutase, copper/zinc binding domain"/>
    <property type="match status" value="1"/>
</dbReference>
<dbReference type="CDD" id="cd00305">
    <property type="entry name" value="Cu-Zn_Superoxide_Dismutase"/>
    <property type="match status" value="1"/>
</dbReference>
<dbReference type="STRING" id="1443941.A9J31_02085"/>